<dbReference type="Proteomes" id="UP000033664">
    <property type="component" value="Unassembled WGS sequence"/>
</dbReference>
<dbReference type="InterPro" id="IPR036409">
    <property type="entry name" value="Aldolase_II/adducin_N_sf"/>
</dbReference>
<comment type="similarity">
    <text evidence="1">Belongs to the aldolase class II family.</text>
</comment>
<dbReference type="PANTHER" id="PTHR10672:SF3">
    <property type="entry name" value="PROTEIN HU-LI TAI SHAO"/>
    <property type="match status" value="1"/>
</dbReference>
<evidence type="ECO:0000256" key="1">
    <source>
        <dbReference type="ARBA" id="ARBA00037961"/>
    </source>
</evidence>
<dbReference type="SMART" id="SM01007">
    <property type="entry name" value="Aldolase_II"/>
    <property type="match status" value="1"/>
</dbReference>
<dbReference type="EMBL" id="JXXZ01000010">
    <property type="protein sequence ID" value="KJY98647.1"/>
    <property type="molecule type" value="Genomic_DNA"/>
</dbReference>
<protein>
    <submittedName>
        <fullName evidence="3">Aldolase</fullName>
    </submittedName>
</protein>
<accession>A0A0F4PH12</accession>
<dbReference type="Gene3D" id="3.40.225.10">
    <property type="entry name" value="Class II aldolase/adducin N-terminal domain"/>
    <property type="match status" value="1"/>
</dbReference>
<gene>
    <name evidence="3" type="ORF">TW72_13045</name>
</gene>
<evidence type="ECO:0000313" key="4">
    <source>
        <dbReference type="Proteomes" id="UP000033664"/>
    </source>
</evidence>
<sequence length="258" mass="28732">MSVIPTLPPLSVRDKVSDQEWRLRVDLAACYRLVEHMRWGDLIYTHMSARIPGTDEYLVNAFGLSFDEVTASNLVKVNLQGDILDDTPHQINPAGFTIHSAIHEVRDDAHCVIHLHTKETIAVASVKGGLQPYSQHSMFSLPSLSYHEYEGLAVNDEEKQRLQQDLGTTNHMLLVNHGGLTVGPTVGDAFMRFYDLQRACEIQVAMQSMNQPPTPVPQAIIDNIYNQASVVHSGSTGGQKAWPAMLRKAYRLDPSFAE</sequence>
<dbReference type="NCBIfam" id="NF005451">
    <property type="entry name" value="PRK07044.1"/>
    <property type="match status" value="1"/>
</dbReference>
<dbReference type="SUPFAM" id="SSF53639">
    <property type="entry name" value="AraD/HMP-PK domain-like"/>
    <property type="match status" value="1"/>
</dbReference>
<name>A0A0F4PH12_9GAMM</name>
<dbReference type="GO" id="GO:0005996">
    <property type="term" value="P:monosaccharide metabolic process"/>
    <property type="evidence" value="ECO:0007669"/>
    <property type="project" value="UniProtKB-ARBA"/>
</dbReference>
<proteinExistence type="inferred from homology"/>
<dbReference type="GO" id="GO:0051015">
    <property type="term" value="F:actin filament binding"/>
    <property type="evidence" value="ECO:0007669"/>
    <property type="project" value="TreeGrafter"/>
</dbReference>
<dbReference type="InterPro" id="IPR001303">
    <property type="entry name" value="Aldolase_II/adducin_N"/>
</dbReference>
<dbReference type="PATRIC" id="fig|151081.8.peg.3602"/>
<comment type="caution">
    <text evidence="3">The sequence shown here is derived from an EMBL/GenBank/DDBJ whole genome shotgun (WGS) entry which is preliminary data.</text>
</comment>
<dbReference type="PANTHER" id="PTHR10672">
    <property type="entry name" value="ADDUCIN"/>
    <property type="match status" value="1"/>
</dbReference>
<dbReference type="Pfam" id="PF00596">
    <property type="entry name" value="Aldolase_II"/>
    <property type="match status" value="1"/>
</dbReference>
<dbReference type="AlphaFoldDB" id="A0A0F4PH12"/>
<feature type="domain" description="Class II aldolase/adducin N-terminal" evidence="2">
    <location>
        <begin position="25"/>
        <end position="204"/>
    </location>
</feature>
<reference evidence="3 4" key="1">
    <citation type="journal article" date="2015" name="BMC Genomics">
        <title>Genome mining reveals unlocked bioactive potential of marine Gram-negative bacteria.</title>
        <authorList>
            <person name="Machado H."/>
            <person name="Sonnenschein E.C."/>
            <person name="Melchiorsen J."/>
            <person name="Gram L."/>
        </authorList>
    </citation>
    <scope>NUCLEOTIDE SEQUENCE [LARGE SCALE GENOMIC DNA]</scope>
    <source>
        <strain evidence="3 4">S3137</strain>
    </source>
</reference>
<dbReference type="GO" id="GO:0005856">
    <property type="term" value="C:cytoskeleton"/>
    <property type="evidence" value="ECO:0007669"/>
    <property type="project" value="TreeGrafter"/>
</dbReference>
<keyword evidence="4" id="KW-1185">Reference proteome</keyword>
<dbReference type="InterPro" id="IPR051017">
    <property type="entry name" value="Aldolase-II_Adducin_sf"/>
</dbReference>
<organism evidence="3 4">
    <name type="scientific">Pseudoalteromonas ruthenica</name>
    <dbReference type="NCBI Taxonomy" id="151081"/>
    <lineage>
        <taxon>Bacteria</taxon>
        <taxon>Pseudomonadati</taxon>
        <taxon>Pseudomonadota</taxon>
        <taxon>Gammaproteobacteria</taxon>
        <taxon>Alteromonadales</taxon>
        <taxon>Pseudoalteromonadaceae</taxon>
        <taxon>Pseudoalteromonas</taxon>
    </lineage>
</organism>
<evidence type="ECO:0000259" key="2">
    <source>
        <dbReference type="SMART" id="SM01007"/>
    </source>
</evidence>
<evidence type="ECO:0000313" key="3">
    <source>
        <dbReference type="EMBL" id="KJY98647.1"/>
    </source>
</evidence>
<dbReference type="eggNOG" id="COG0235">
    <property type="taxonomic scope" value="Bacteria"/>
</dbReference>